<organism evidence="3 4">
    <name type="scientific">Lentisphaera profundi</name>
    <dbReference type="NCBI Taxonomy" id="1658616"/>
    <lineage>
        <taxon>Bacteria</taxon>
        <taxon>Pseudomonadati</taxon>
        <taxon>Lentisphaerota</taxon>
        <taxon>Lentisphaeria</taxon>
        <taxon>Lentisphaerales</taxon>
        <taxon>Lentisphaeraceae</taxon>
        <taxon>Lentisphaera</taxon>
    </lineage>
</organism>
<gene>
    <name evidence="3" type="ORF">PQO03_17105</name>
</gene>
<sequence>MNKFILLSCTLISVLTTFSCQTVPLIDLKGDTIINIENRMVIALWPEGTEGINPTIAEKTHSGKNMFYNIHNPSLTLFKPKTPNGTSVIIIPGGGYGAVGFNLEGVPTAERLVKEGITVFILKYRLPTTKGVNFKHPVPLMDAQRAIKLVRYHADTFDIRSDQIGIIGFSAGGHLASTAGTLFNSPIQASDDIGKINCRPDFMMLIYPVITTQAKESCHPCTNSLVGKDSAPGLLKKLSNELNVTHDTPPTFLAHAKDDKGVPPKNSRLFHEALKKHGIRTTLKIYEKGGHYKGFFKKESDNDALNWMDDCVTWMHTMELLSENR</sequence>
<evidence type="ECO:0000259" key="2">
    <source>
        <dbReference type="Pfam" id="PF20434"/>
    </source>
</evidence>
<dbReference type="EMBL" id="CP117812">
    <property type="protein sequence ID" value="WDE97547.1"/>
    <property type="molecule type" value="Genomic_DNA"/>
</dbReference>
<dbReference type="PANTHER" id="PTHR48081:SF6">
    <property type="entry name" value="PEPTIDASE S9 PROLYL OLIGOPEPTIDASE CATALYTIC DOMAIN-CONTAINING PROTEIN"/>
    <property type="match status" value="1"/>
</dbReference>
<dbReference type="InterPro" id="IPR049492">
    <property type="entry name" value="BD-FAE-like_dom"/>
</dbReference>
<keyword evidence="4" id="KW-1185">Reference proteome</keyword>
<dbReference type="InterPro" id="IPR050300">
    <property type="entry name" value="GDXG_lipolytic_enzyme"/>
</dbReference>
<dbReference type="RefSeq" id="WP_274152003.1">
    <property type="nucleotide sequence ID" value="NZ_CP117812.1"/>
</dbReference>
<dbReference type="Proteomes" id="UP001214250">
    <property type="component" value="Chromosome 2"/>
</dbReference>
<evidence type="ECO:0000313" key="3">
    <source>
        <dbReference type="EMBL" id="WDE97547.1"/>
    </source>
</evidence>
<dbReference type="Gene3D" id="3.40.50.1820">
    <property type="entry name" value="alpha/beta hydrolase"/>
    <property type="match status" value="1"/>
</dbReference>
<proteinExistence type="predicted"/>
<name>A0ABY7VU14_9BACT</name>
<protein>
    <submittedName>
        <fullName evidence="3">Alpha/beta hydrolase</fullName>
    </submittedName>
</protein>
<feature type="domain" description="BD-FAE-like" evidence="2">
    <location>
        <begin position="86"/>
        <end position="274"/>
    </location>
</feature>
<keyword evidence="1 3" id="KW-0378">Hydrolase</keyword>
<evidence type="ECO:0000256" key="1">
    <source>
        <dbReference type="ARBA" id="ARBA00022801"/>
    </source>
</evidence>
<dbReference type="Pfam" id="PF20434">
    <property type="entry name" value="BD-FAE"/>
    <property type="match status" value="1"/>
</dbReference>
<dbReference type="InterPro" id="IPR029058">
    <property type="entry name" value="AB_hydrolase_fold"/>
</dbReference>
<dbReference type="PANTHER" id="PTHR48081">
    <property type="entry name" value="AB HYDROLASE SUPERFAMILY PROTEIN C4A8.06C"/>
    <property type="match status" value="1"/>
</dbReference>
<evidence type="ECO:0000313" key="4">
    <source>
        <dbReference type="Proteomes" id="UP001214250"/>
    </source>
</evidence>
<reference evidence="3 4" key="1">
    <citation type="submission" date="2023-02" db="EMBL/GenBank/DDBJ databases">
        <title>Genome sequence of Lentisphaera profundi SAORIC-696.</title>
        <authorList>
            <person name="Kim e."/>
            <person name="Cho J.-C."/>
            <person name="Choi A."/>
            <person name="Kang I."/>
        </authorList>
    </citation>
    <scope>NUCLEOTIDE SEQUENCE [LARGE SCALE GENOMIC DNA]</scope>
    <source>
        <strain evidence="3 4">SAORIC-696</strain>
    </source>
</reference>
<dbReference type="PROSITE" id="PS51257">
    <property type="entry name" value="PROKAR_LIPOPROTEIN"/>
    <property type="match status" value="1"/>
</dbReference>
<dbReference type="SUPFAM" id="SSF53474">
    <property type="entry name" value="alpha/beta-Hydrolases"/>
    <property type="match status" value="1"/>
</dbReference>
<accession>A0ABY7VU14</accession>
<dbReference type="GO" id="GO:0016787">
    <property type="term" value="F:hydrolase activity"/>
    <property type="evidence" value="ECO:0007669"/>
    <property type="project" value="UniProtKB-KW"/>
</dbReference>